<dbReference type="PANTHER" id="PTHR10826">
    <property type="entry name" value="COMPLEMENT COMPONENT 1"/>
    <property type="match status" value="1"/>
</dbReference>
<dbReference type="InterPro" id="IPR036561">
    <property type="entry name" value="MAM33_sf"/>
</dbReference>
<sequence length="213" mass="23497">MLVSDYSASVHNPERDLGHRGDGAEIRAREAATLGQRNAKQWPLERDRTVAVGFKLGHDVGTRARLKGRSLDPRLSTVIHPPSLRNVISERTAWPLPCTSFFSSFTTKPASDYNLLQGVDSEIKCALESDGYDRVEEIPDNEPDNNDEDGDQSKRPCQSSIPLTVVVSKGKGLSLEFSCATYPDEVTIDSMSVRENKESDDEMLAYEGPVSVI</sequence>
<organism evidence="2 3">
    <name type="scientific">Zingiber officinale</name>
    <name type="common">Ginger</name>
    <name type="synonym">Amomum zingiber</name>
    <dbReference type="NCBI Taxonomy" id="94328"/>
    <lineage>
        <taxon>Eukaryota</taxon>
        <taxon>Viridiplantae</taxon>
        <taxon>Streptophyta</taxon>
        <taxon>Embryophyta</taxon>
        <taxon>Tracheophyta</taxon>
        <taxon>Spermatophyta</taxon>
        <taxon>Magnoliopsida</taxon>
        <taxon>Liliopsida</taxon>
        <taxon>Zingiberales</taxon>
        <taxon>Zingiberaceae</taxon>
        <taxon>Zingiber</taxon>
    </lineage>
</organism>
<protein>
    <submittedName>
        <fullName evidence="2">Uncharacterized protein</fullName>
    </submittedName>
</protein>
<feature type="compositionally biased region" description="Acidic residues" evidence="1">
    <location>
        <begin position="138"/>
        <end position="150"/>
    </location>
</feature>
<dbReference type="InterPro" id="IPR003428">
    <property type="entry name" value="MAM33"/>
</dbReference>
<dbReference type="GO" id="GO:0005759">
    <property type="term" value="C:mitochondrial matrix"/>
    <property type="evidence" value="ECO:0007669"/>
    <property type="project" value="InterPro"/>
</dbReference>
<feature type="region of interest" description="Disordered" evidence="1">
    <location>
        <begin position="1"/>
        <end position="23"/>
    </location>
</feature>
<dbReference type="EMBL" id="JACMSC010000002">
    <property type="protein sequence ID" value="KAG6534296.1"/>
    <property type="molecule type" value="Genomic_DNA"/>
</dbReference>
<reference evidence="2 3" key="1">
    <citation type="submission" date="2020-08" db="EMBL/GenBank/DDBJ databases">
        <title>Plant Genome Project.</title>
        <authorList>
            <person name="Zhang R.-G."/>
        </authorList>
    </citation>
    <scope>NUCLEOTIDE SEQUENCE [LARGE SCALE GENOMIC DNA]</scope>
    <source>
        <tissue evidence="2">Rhizome</tissue>
    </source>
</reference>
<evidence type="ECO:0000313" key="3">
    <source>
        <dbReference type="Proteomes" id="UP000734854"/>
    </source>
</evidence>
<gene>
    <name evidence="2" type="ORF">ZIOFF_008182</name>
</gene>
<dbReference type="Proteomes" id="UP000734854">
    <property type="component" value="Unassembled WGS sequence"/>
</dbReference>
<dbReference type="PANTHER" id="PTHR10826:SF41">
    <property type="entry name" value="MITOCHONDRIAL GLYCOPROTEIN FAMILY PROTEIN"/>
    <property type="match status" value="1"/>
</dbReference>
<proteinExistence type="predicted"/>
<dbReference type="Gene3D" id="3.10.280.10">
    <property type="entry name" value="Mitochondrial glycoprotein"/>
    <property type="match status" value="1"/>
</dbReference>
<dbReference type="SUPFAM" id="SSF54529">
    <property type="entry name" value="Mitochondrial glycoprotein MAM33-like"/>
    <property type="match status" value="1"/>
</dbReference>
<feature type="compositionally biased region" description="Basic and acidic residues" evidence="1">
    <location>
        <begin position="12"/>
        <end position="23"/>
    </location>
</feature>
<dbReference type="Pfam" id="PF02330">
    <property type="entry name" value="MAM33"/>
    <property type="match status" value="1"/>
</dbReference>
<name>A0A8J5M570_ZINOF</name>
<accession>A0A8J5M570</accession>
<comment type="caution">
    <text evidence="2">The sequence shown here is derived from an EMBL/GenBank/DDBJ whole genome shotgun (WGS) entry which is preliminary data.</text>
</comment>
<evidence type="ECO:0000256" key="1">
    <source>
        <dbReference type="SAM" id="MobiDB-lite"/>
    </source>
</evidence>
<feature type="compositionally biased region" description="Polar residues" evidence="1">
    <location>
        <begin position="1"/>
        <end position="10"/>
    </location>
</feature>
<keyword evidence="3" id="KW-1185">Reference proteome</keyword>
<evidence type="ECO:0000313" key="2">
    <source>
        <dbReference type="EMBL" id="KAG6534296.1"/>
    </source>
</evidence>
<dbReference type="AlphaFoldDB" id="A0A8J5M570"/>
<feature type="region of interest" description="Disordered" evidence="1">
    <location>
        <begin position="130"/>
        <end position="159"/>
    </location>
</feature>
<feature type="region of interest" description="Disordered" evidence="1">
    <location>
        <begin position="194"/>
        <end position="213"/>
    </location>
</feature>